<evidence type="ECO:0000256" key="6">
    <source>
        <dbReference type="SAM" id="MobiDB-lite"/>
    </source>
</evidence>
<dbReference type="SMART" id="SM01332">
    <property type="entry name" value="Cyclin_C"/>
    <property type="match status" value="1"/>
</dbReference>
<evidence type="ECO:0000259" key="8">
    <source>
        <dbReference type="SMART" id="SM01332"/>
    </source>
</evidence>
<dbReference type="InterPro" id="IPR004367">
    <property type="entry name" value="Cyclin_C-dom"/>
</dbReference>
<feature type="region of interest" description="Disordered" evidence="6">
    <location>
        <begin position="115"/>
        <end position="142"/>
    </location>
</feature>
<dbReference type="EMBL" id="JACVVK020000404">
    <property type="protein sequence ID" value="KAK7475504.1"/>
    <property type="molecule type" value="Genomic_DNA"/>
</dbReference>
<evidence type="ECO:0000256" key="2">
    <source>
        <dbReference type="ARBA" id="ARBA00022776"/>
    </source>
</evidence>
<keyword evidence="1" id="KW-0132">Cell division</keyword>
<evidence type="ECO:0000313" key="10">
    <source>
        <dbReference type="Proteomes" id="UP001519460"/>
    </source>
</evidence>
<dbReference type="CDD" id="cd20508">
    <property type="entry name" value="CYCLIN_CCNB3_rpt1"/>
    <property type="match status" value="1"/>
</dbReference>
<evidence type="ECO:0000256" key="5">
    <source>
        <dbReference type="RuleBase" id="RU000383"/>
    </source>
</evidence>
<evidence type="ECO:0000313" key="9">
    <source>
        <dbReference type="EMBL" id="KAK7475504.1"/>
    </source>
</evidence>
<dbReference type="Gene3D" id="1.10.472.10">
    <property type="entry name" value="Cyclin-like"/>
    <property type="match status" value="2"/>
</dbReference>
<dbReference type="FunFam" id="1.10.472.10:FF:000001">
    <property type="entry name" value="G2/mitotic-specific cyclin"/>
    <property type="match status" value="1"/>
</dbReference>
<dbReference type="PANTHER" id="PTHR10177">
    <property type="entry name" value="CYCLINS"/>
    <property type="match status" value="1"/>
</dbReference>
<dbReference type="InterPro" id="IPR006671">
    <property type="entry name" value="Cyclin_N"/>
</dbReference>
<dbReference type="SMART" id="SM00385">
    <property type="entry name" value="CYCLIN"/>
    <property type="match status" value="2"/>
</dbReference>
<dbReference type="InterPro" id="IPR039361">
    <property type="entry name" value="Cyclin"/>
</dbReference>
<dbReference type="PIRSF" id="PIRSF001771">
    <property type="entry name" value="Cyclin_A_B_D_E"/>
    <property type="match status" value="1"/>
</dbReference>
<keyword evidence="2" id="KW-0498">Mitosis</keyword>
<reference evidence="9 10" key="1">
    <citation type="journal article" date="2023" name="Sci. Data">
        <title>Genome assembly of the Korean intertidal mud-creeper Batillaria attramentaria.</title>
        <authorList>
            <person name="Patra A.K."/>
            <person name="Ho P.T."/>
            <person name="Jun S."/>
            <person name="Lee S.J."/>
            <person name="Kim Y."/>
            <person name="Won Y.J."/>
        </authorList>
    </citation>
    <scope>NUCLEOTIDE SEQUENCE [LARGE SCALE GENOMIC DNA]</scope>
    <source>
        <strain evidence="9">Wonlab-2016</strain>
    </source>
</reference>
<feature type="compositionally biased region" description="Basic and acidic residues" evidence="6">
    <location>
        <begin position="1"/>
        <end position="11"/>
    </location>
</feature>
<keyword evidence="4" id="KW-0131">Cell cycle</keyword>
<feature type="domain" description="Cyclin C-terminal" evidence="8">
    <location>
        <begin position="317"/>
        <end position="433"/>
    </location>
</feature>
<dbReference type="GO" id="GO:0051301">
    <property type="term" value="P:cell division"/>
    <property type="evidence" value="ECO:0007669"/>
    <property type="project" value="UniProtKB-KW"/>
</dbReference>
<evidence type="ECO:0000256" key="4">
    <source>
        <dbReference type="ARBA" id="ARBA00023306"/>
    </source>
</evidence>
<organism evidence="9 10">
    <name type="scientific">Batillaria attramentaria</name>
    <dbReference type="NCBI Taxonomy" id="370345"/>
    <lineage>
        <taxon>Eukaryota</taxon>
        <taxon>Metazoa</taxon>
        <taxon>Spiralia</taxon>
        <taxon>Lophotrochozoa</taxon>
        <taxon>Mollusca</taxon>
        <taxon>Gastropoda</taxon>
        <taxon>Caenogastropoda</taxon>
        <taxon>Sorbeoconcha</taxon>
        <taxon>Cerithioidea</taxon>
        <taxon>Batillariidae</taxon>
        <taxon>Batillaria</taxon>
    </lineage>
</organism>
<comment type="similarity">
    <text evidence="5">Belongs to the cyclin family.</text>
</comment>
<evidence type="ECO:0008006" key="11">
    <source>
        <dbReference type="Google" id="ProtNLM"/>
    </source>
</evidence>
<dbReference type="Proteomes" id="UP001519460">
    <property type="component" value="Unassembled WGS sequence"/>
</dbReference>
<comment type="caution">
    <text evidence="9">The sequence shown here is derived from an EMBL/GenBank/DDBJ whole genome shotgun (WGS) entry which is preliminary data.</text>
</comment>
<gene>
    <name evidence="9" type="ORF">BaRGS_00033260</name>
</gene>
<feature type="domain" description="Cyclin-like" evidence="7">
    <location>
        <begin position="223"/>
        <end position="308"/>
    </location>
</feature>
<feature type="compositionally biased region" description="Polar residues" evidence="6">
    <location>
        <begin position="115"/>
        <end position="124"/>
    </location>
</feature>
<evidence type="ECO:0000256" key="1">
    <source>
        <dbReference type="ARBA" id="ARBA00022618"/>
    </source>
</evidence>
<accession>A0ABD0JKH2</accession>
<dbReference type="InterPro" id="IPR036915">
    <property type="entry name" value="Cyclin-like_sf"/>
</dbReference>
<dbReference type="InterPro" id="IPR046965">
    <property type="entry name" value="Cyclin_A/B-like"/>
</dbReference>
<evidence type="ECO:0000256" key="3">
    <source>
        <dbReference type="ARBA" id="ARBA00023127"/>
    </source>
</evidence>
<keyword evidence="10" id="KW-1185">Reference proteome</keyword>
<feature type="domain" description="Cyclin-like" evidence="7">
    <location>
        <begin position="321"/>
        <end position="402"/>
    </location>
</feature>
<feature type="region of interest" description="Disordered" evidence="6">
    <location>
        <begin position="1"/>
        <end position="98"/>
    </location>
</feature>
<sequence length="445" mass="50043">MKRVETRRVKEQNQNTEPLGTQLGKKMVAETTTNKPRPRRAAFGDITNLPTNKTKKGEAAAPQAGVVRKSKSAPSKAGEKMQSSSRGAPDGAELPSISGTLGQVRVDDPFDIVTSSQDSASPVSSGADITMTEGSSGMDDSRMSLEQSIHESFLLNTNEMPSVPTDQGVEDIDAENTDDISYAPLYAHDIFNYYKERELQFLVPAYMGRQPQLSAAMRAILVDWLVEVQENFELNHETLYLAVKLTDTYLANIHSVPRDHLQLIGAAALFLACKFDERVPPAVEDFLYVCDDAYRKQEFLSMERDLLRTVGFDLGRPISYRFLRRYAKCGRSPIVTLTLARYILELSLMEYKFVSYRDSLLAASCLYIARRMQQEEVWTPTLEYYTGYKLSDLRSTVLELNPILTSPHYAHLTTIRAKYNHVVFHAVAKLPTLSNSQLFPDLDQQ</sequence>
<protein>
    <recommendedName>
        <fullName evidence="11">G2/mitotic-specific cyclin-B3</fullName>
    </recommendedName>
</protein>
<evidence type="ECO:0000259" key="7">
    <source>
        <dbReference type="SMART" id="SM00385"/>
    </source>
</evidence>
<dbReference type="Pfam" id="PF02984">
    <property type="entry name" value="Cyclin_C"/>
    <property type="match status" value="1"/>
</dbReference>
<dbReference type="CDD" id="cd20510">
    <property type="entry name" value="CYCLIN_CCNB3_rpt2"/>
    <property type="match status" value="1"/>
</dbReference>
<keyword evidence="3 5" id="KW-0195">Cyclin</keyword>
<name>A0ABD0JKH2_9CAEN</name>
<dbReference type="Pfam" id="PF00134">
    <property type="entry name" value="Cyclin_N"/>
    <property type="match status" value="1"/>
</dbReference>
<dbReference type="SUPFAM" id="SSF47954">
    <property type="entry name" value="Cyclin-like"/>
    <property type="match status" value="2"/>
</dbReference>
<dbReference type="InterPro" id="IPR013763">
    <property type="entry name" value="Cyclin-like_dom"/>
</dbReference>
<dbReference type="AlphaFoldDB" id="A0ABD0JKH2"/>
<proteinExistence type="inferred from homology"/>